<dbReference type="EMBL" id="JAVIJC010000023">
    <property type="protein sequence ID" value="MDX8494101.1"/>
    <property type="molecule type" value="Genomic_DNA"/>
</dbReference>
<keyword evidence="4" id="KW-1185">Reference proteome</keyword>
<organism evidence="3 4">
    <name type="scientific">Mesorhizobium captivum</name>
    <dbReference type="NCBI Taxonomy" id="3072319"/>
    <lineage>
        <taxon>Bacteria</taxon>
        <taxon>Pseudomonadati</taxon>
        <taxon>Pseudomonadota</taxon>
        <taxon>Alphaproteobacteria</taxon>
        <taxon>Hyphomicrobiales</taxon>
        <taxon>Phyllobacteriaceae</taxon>
        <taxon>Mesorhizobium</taxon>
    </lineage>
</organism>
<dbReference type="InterPro" id="IPR029058">
    <property type="entry name" value="AB_hydrolase_fold"/>
</dbReference>
<comment type="caution">
    <text evidence="3">The sequence shown here is derived from an EMBL/GenBank/DDBJ whole genome shotgun (WGS) entry which is preliminary data.</text>
</comment>
<evidence type="ECO:0000313" key="4">
    <source>
        <dbReference type="Proteomes" id="UP001271249"/>
    </source>
</evidence>
<dbReference type="RefSeq" id="WP_320227973.1">
    <property type="nucleotide sequence ID" value="NZ_JAVIJC010000023.1"/>
</dbReference>
<gene>
    <name evidence="3" type="ORF">RFN29_21260</name>
</gene>
<dbReference type="InterPro" id="IPR049492">
    <property type="entry name" value="BD-FAE-like_dom"/>
</dbReference>
<dbReference type="Gene3D" id="3.40.50.1820">
    <property type="entry name" value="alpha/beta hydrolase"/>
    <property type="match status" value="1"/>
</dbReference>
<evidence type="ECO:0000313" key="3">
    <source>
        <dbReference type="EMBL" id="MDX8494101.1"/>
    </source>
</evidence>
<proteinExistence type="predicted"/>
<reference evidence="3 4" key="1">
    <citation type="submission" date="2023-08" db="EMBL/GenBank/DDBJ databases">
        <title>Implementing the SeqCode for naming new Mesorhizobium species isolated from Vachellia karroo root nodules.</title>
        <authorList>
            <person name="Van Lill M."/>
        </authorList>
    </citation>
    <scope>NUCLEOTIDE SEQUENCE [LARGE SCALE GENOMIC DNA]</scope>
    <source>
        <strain evidence="3 4">VK22B</strain>
    </source>
</reference>
<sequence length="281" mass="30608">MNGANSSKEYGYVFRDRHPERTDVYRLFDEASAAARSSLTCRRNVAYGAHPREVFDLFPAGEGAPLVIFVHGGYWQSLDKDRYSFVASALVRHGFSVALPNYPLAPETQIDAIVAGIGACLPAILRALEKPPAFWIATGHSAGGHLAATLAMRSLMAGAPLAGCVPISGIFDVEPLAETSLNAALGLDRERAAGLSPIRWPVPHCRLAAIVGTDETQEFREQSQRFASYWSGPGRHAELVPMHGKNHYTILCDLLEERSEIAGGIVRMAEAFRRETGRGRH</sequence>
<evidence type="ECO:0000256" key="1">
    <source>
        <dbReference type="ARBA" id="ARBA00022801"/>
    </source>
</evidence>
<dbReference type="PANTHER" id="PTHR48081">
    <property type="entry name" value="AB HYDROLASE SUPERFAMILY PROTEIN C4A8.06C"/>
    <property type="match status" value="1"/>
</dbReference>
<evidence type="ECO:0000259" key="2">
    <source>
        <dbReference type="Pfam" id="PF20434"/>
    </source>
</evidence>
<dbReference type="Pfam" id="PF20434">
    <property type="entry name" value="BD-FAE"/>
    <property type="match status" value="1"/>
</dbReference>
<dbReference type="SUPFAM" id="SSF53474">
    <property type="entry name" value="alpha/beta-Hydrolases"/>
    <property type="match status" value="1"/>
</dbReference>
<protein>
    <submittedName>
        <fullName evidence="3">Alpha/beta hydrolase</fullName>
    </submittedName>
</protein>
<dbReference type="PANTHER" id="PTHR48081:SF33">
    <property type="entry name" value="KYNURENINE FORMAMIDASE"/>
    <property type="match status" value="1"/>
</dbReference>
<dbReference type="GO" id="GO:0016787">
    <property type="term" value="F:hydrolase activity"/>
    <property type="evidence" value="ECO:0007669"/>
    <property type="project" value="UniProtKB-KW"/>
</dbReference>
<feature type="domain" description="BD-FAE-like" evidence="2">
    <location>
        <begin position="63"/>
        <end position="153"/>
    </location>
</feature>
<accession>A0ABU4Z4E9</accession>
<dbReference type="InterPro" id="IPR050300">
    <property type="entry name" value="GDXG_lipolytic_enzyme"/>
</dbReference>
<dbReference type="Proteomes" id="UP001271249">
    <property type="component" value="Unassembled WGS sequence"/>
</dbReference>
<name>A0ABU4Z4E9_9HYPH</name>
<keyword evidence="1 3" id="KW-0378">Hydrolase</keyword>